<dbReference type="GO" id="GO:0003700">
    <property type="term" value="F:DNA-binding transcription factor activity"/>
    <property type="evidence" value="ECO:0007669"/>
    <property type="project" value="InterPro"/>
</dbReference>
<organism evidence="5 6">
    <name type="scientific">Bacillus cereus</name>
    <dbReference type="NCBI Taxonomy" id="1396"/>
    <lineage>
        <taxon>Bacteria</taxon>
        <taxon>Bacillati</taxon>
        <taxon>Bacillota</taxon>
        <taxon>Bacilli</taxon>
        <taxon>Bacillales</taxon>
        <taxon>Bacillaceae</taxon>
        <taxon>Bacillus</taxon>
        <taxon>Bacillus cereus group</taxon>
    </lineage>
</organism>
<dbReference type="InterPro" id="IPR003615">
    <property type="entry name" value="HNH_nuc"/>
</dbReference>
<evidence type="ECO:0000313" key="6">
    <source>
        <dbReference type="Proteomes" id="UP000253597"/>
    </source>
</evidence>
<comment type="caution">
    <text evidence="5">The sequence shown here is derived from an EMBL/GenBank/DDBJ whole genome shotgun (WGS) entry which is preliminary data.</text>
</comment>
<keyword evidence="2" id="KW-0238">DNA-binding</keyword>
<dbReference type="SUPFAM" id="SSF54171">
    <property type="entry name" value="DNA-binding domain"/>
    <property type="match status" value="2"/>
</dbReference>
<keyword evidence="1" id="KW-0805">Transcription regulation</keyword>
<dbReference type="GO" id="GO:0003677">
    <property type="term" value="F:DNA binding"/>
    <property type="evidence" value="ECO:0007669"/>
    <property type="project" value="UniProtKB-KW"/>
</dbReference>
<evidence type="ECO:0000256" key="2">
    <source>
        <dbReference type="ARBA" id="ARBA00023125"/>
    </source>
</evidence>
<evidence type="ECO:0000256" key="1">
    <source>
        <dbReference type="ARBA" id="ARBA00023015"/>
    </source>
</evidence>
<dbReference type="Gene3D" id="3.90.75.20">
    <property type="match status" value="1"/>
</dbReference>
<dbReference type="InterPro" id="IPR016177">
    <property type="entry name" value="DNA-bd_dom_sf"/>
</dbReference>
<dbReference type="GO" id="GO:0009873">
    <property type="term" value="P:ethylene-activated signaling pathway"/>
    <property type="evidence" value="ECO:0007669"/>
    <property type="project" value="InterPro"/>
</dbReference>
<dbReference type="EMBL" id="QNGD03000009">
    <property type="protein sequence ID" value="RWQ72537.1"/>
    <property type="molecule type" value="Genomic_DNA"/>
</dbReference>
<gene>
    <name evidence="5" type="ORF">DR116_0018355</name>
</gene>
<sequence length="237" mass="27998">MVKEIPLYGKNGEGKFALVDDDDYEKLSKHRWFANNHGYALRTYMESRRQYKAFMHREIIDVPADMVTDHINRDKLDNRKSNLRIATRAQNNYNVPTRQKQTTSIYKGVTWSNRDQKWQSSIVMNGKKNHLGYFSDETFAARVYDYFAYKMYGEFAYLNFPDKLLGSYEKPLLRSSNSSGHEGISWCKDREKWAAYIRKDGKRIFIGRFKEKQEAIDAYERKQHELFNDGGQAYGKC</sequence>
<dbReference type="RefSeq" id="WP_113304935.1">
    <property type="nucleotide sequence ID" value="NZ_QNGD03000009.1"/>
</dbReference>
<dbReference type="PANTHER" id="PTHR31190">
    <property type="entry name" value="DNA-BINDING DOMAIN"/>
    <property type="match status" value="1"/>
</dbReference>
<proteinExistence type="predicted"/>
<dbReference type="Proteomes" id="UP000253597">
    <property type="component" value="Unassembled WGS sequence"/>
</dbReference>
<dbReference type="InterPro" id="IPR001471">
    <property type="entry name" value="AP2/ERF_dom"/>
</dbReference>
<dbReference type="PANTHER" id="PTHR31190:SF488">
    <property type="entry name" value="ETHYLENE-RESPONSIVE TRANSCRIPTION FACTOR ERF096"/>
    <property type="match status" value="1"/>
</dbReference>
<evidence type="ECO:0000256" key="3">
    <source>
        <dbReference type="ARBA" id="ARBA00023163"/>
    </source>
</evidence>
<keyword evidence="3" id="KW-0804">Transcription</keyword>
<protein>
    <recommendedName>
        <fullName evidence="4">AP2/ERF domain-containing protein</fullName>
    </recommendedName>
</protein>
<dbReference type="Pfam" id="PF13392">
    <property type="entry name" value="HNH_3"/>
    <property type="match status" value="1"/>
</dbReference>
<dbReference type="InterPro" id="IPR036955">
    <property type="entry name" value="AP2/ERF_dom_sf"/>
</dbReference>
<dbReference type="AlphaFoldDB" id="A0A9X8IY66"/>
<name>A0A9X8IY66_BACCE</name>
<dbReference type="Gene3D" id="3.30.730.10">
    <property type="entry name" value="AP2/ERF domain"/>
    <property type="match status" value="2"/>
</dbReference>
<accession>A0A9X8IY66</accession>
<feature type="domain" description="AP2/ERF" evidence="4">
    <location>
        <begin position="105"/>
        <end position="161"/>
    </location>
</feature>
<reference evidence="5 6" key="1">
    <citation type="submission" date="2019-01" db="EMBL/GenBank/DDBJ databases">
        <title>Draft genome sequence of heavy metal resistant Bacillus cereus NWUAB01.</title>
        <authorList>
            <person name="Babalola O."/>
            <person name="Aremu B.R."/>
            <person name="Ayangbenro A.S."/>
        </authorList>
    </citation>
    <scope>NUCLEOTIDE SEQUENCE [LARGE SCALE GENOMIC DNA]</scope>
    <source>
        <strain evidence="5 6">NWUAB01</strain>
    </source>
</reference>
<evidence type="ECO:0000313" key="5">
    <source>
        <dbReference type="EMBL" id="RWQ72537.1"/>
    </source>
</evidence>
<evidence type="ECO:0000259" key="4">
    <source>
        <dbReference type="PROSITE" id="PS51032"/>
    </source>
</evidence>
<dbReference type="InterPro" id="IPR044925">
    <property type="entry name" value="His-Me_finger_sf"/>
</dbReference>
<dbReference type="SMART" id="SM00380">
    <property type="entry name" value="AP2"/>
    <property type="match status" value="1"/>
</dbReference>
<dbReference type="InterPro" id="IPR044808">
    <property type="entry name" value="ERF_plant"/>
</dbReference>
<dbReference type="PROSITE" id="PS51032">
    <property type="entry name" value="AP2_ERF"/>
    <property type="match status" value="1"/>
</dbReference>
<dbReference type="SUPFAM" id="SSF54060">
    <property type="entry name" value="His-Me finger endonucleases"/>
    <property type="match status" value="1"/>
</dbReference>